<dbReference type="EMBL" id="JAANER010000005">
    <property type="protein sequence ID" value="KAG9189953.1"/>
    <property type="molecule type" value="Genomic_DNA"/>
</dbReference>
<evidence type="ECO:0000256" key="1">
    <source>
        <dbReference type="SAM" id="MobiDB-lite"/>
    </source>
</evidence>
<reference evidence="2" key="1">
    <citation type="submission" date="2021-07" db="EMBL/GenBank/DDBJ databases">
        <title>Genome Resource of American Ginseng Black Spot Pathogen Alternaria panax.</title>
        <authorList>
            <person name="Qiu C."/>
            <person name="Wang W."/>
            <person name="Liu Z."/>
        </authorList>
    </citation>
    <scope>NUCLEOTIDE SEQUENCE</scope>
    <source>
        <strain evidence="2">BNCC115425</strain>
    </source>
</reference>
<sequence>MYSGVTLTTAPLTLNGAGSSGLPVNSSSVPAGSTVVSSLIDTAPALGATGTSAESTTGSVSSALTPSVVVPSSLASAASDATQATGSVLETGSSAIAAVPTAAVDASEIPPMRSGQFIASSGASVTSKNSQPTASASGSGVGETEQPTAGPSAGDISGADRPASGTGPSSLPSNLPASIRGSTALVATTATGNAPRVSSLARLSPSGVTPTQTNFGSILMSTATTQASASAGLYGATGALLASGASQQNGTVSLSPSSVSAIQLALILKNLGVSLFNESRVVAPHLPSVRGDTKGLASLVAEIAVQEETHSQILRTVLNQSGSADVPPYNYDLPSNVTKLSFLRATLKSINLGVFMSIAEAADKPVAILLSSIASVDAKHIALLSKLTHRNTSGQSFDTPTTPAWAYNFALEYAQPGSCSVQLPLPILPKLTMNKKTSGYVRPGTNVSIEWDAATRFSVEQVGDRVFVA</sequence>
<feature type="region of interest" description="Disordered" evidence="1">
    <location>
        <begin position="121"/>
        <end position="177"/>
    </location>
</feature>
<dbReference type="Pfam" id="PF13668">
    <property type="entry name" value="Ferritin_2"/>
    <property type="match status" value="1"/>
</dbReference>
<name>A0AAD4FH74_9PLEO</name>
<proteinExistence type="predicted"/>
<comment type="caution">
    <text evidence="2">The sequence shown here is derived from an EMBL/GenBank/DDBJ whole genome shotgun (WGS) entry which is preliminary data.</text>
</comment>
<protein>
    <recommendedName>
        <fullName evidence="4">Ferritin-like domain-containing protein</fullName>
    </recommendedName>
</protein>
<accession>A0AAD4FH74</accession>
<organism evidence="2 3">
    <name type="scientific">Alternaria panax</name>
    <dbReference type="NCBI Taxonomy" id="48097"/>
    <lineage>
        <taxon>Eukaryota</taxon>
        <taxon>Fungi</taxon>
        <taxon>Dikarya</taxon>
        <taxon>Ascomycota</taxon>
        <taxon>Pezizomycotina</taxon>
        <taxon>Dothideomycetes</taxon>
        <taxon>Pleosporomycetidae</taxon>
        <taxon>Pleosporales</taxon>
        <taxon>Pleosporineae</taxon>
        <taxon>Pleosporaceae</taxon>
        <taxon>Alternaria</taxon>
        <taxon>Alternaria sect. Panax</taxon>
    </lineage>
</organism>
<feature type="compositionally biased region" description="Polar residues" evidence="1">
    <location>
        <begin position="166"/>
        <end position="176"/>
    </location>
</feature>
<feature type="compositionally biased region" description="Polar residues" evidence="1">
    <location>
        <begin position="121"/>
        <end position="138"/>
    </location>
</feature>
<keyword evidence="3" id="KW-1185">Reference proteome</keyword>
<evidence type="ECO:0008006" key="4">
    <source>
        <dbReference type="Google" id="ProtNLM"/>
    </source>
</evidence>
<evidence type="ECO:0000313" key="2">
    <source>
        <dbReference type="EMBL" id="KAG9189953.1"/>
    </source>
</evidence>
<evidence type="ECO:0000313" key="3">
    <source>
        <dbReference type="Proteomes" id="UP001199106"/>
    </source>
</evidence>
<dbReference type="AlphaFoldDB" id="A0AAD4FH74"/>
<dbReference type="Proteomes" id="UP001199106">
    <property type="component" value="Unassembled WGS sequence"/>
</dbReference>
<gene>
    <name evidence="2" type="ORF">G6011_06821</name>
</gene>